<gene>
    <name evidence="1" type="ORF">EVAR_9299_1</name>
</gene>
<organism evidence="1 2">
    <name type="scientific">Eumeta variegata</name>
    <name type="common">Bagworm moth</name>
    <name type="synonym">Eumeta japonica</name>
    <dbReference type="NCBI Taxonomy" id="151549"/>
    <lineage>
        <taxon>Eukaryota</taxon>
        <taxon>Metazoa</taxon>
        <taxon>Ecdysozoa</taxon>
        <taxon>Arthropoda</taxon>
        <taxon>Hexapoda</taxon>
        <taxon>Insecta</taxon>
        <taxon>Pterygota</taxon>
        <taxon>Neoptera</taxon>
        <taxon>Endopterygota</taxon>
        <taxon>Lepidoptera</taxon>
        <taxon>Glossata</taxon>
        <taxon>Ditrysia</taxon>
        <taxon>Tineoidea</taxon>
        <taxon>Psychidae</taxon>
        <taxon>Oiketicinae</taxon>
        <taxon>Eumeta</taxon>
    </lineage>
</organism>
<dbReference type="EMBL" id="BGZK01000072">
    <property type="protein sequence ID" value="GBP15521.1"/>
    <property type="molecule type" value="Genomic_DNA"/>
</dbReference>
<evidence type="ECO:0000313" key="2">
    <source>
        <dbReference type="Proteomes" id="UP000299102"/>
    </source>
</evidence>
<evidence type="ECO:0000313" key="1">
    <source>
        <dbReference type="EMBL" id="GBP15521.1"/>
    </source>
</evidence>
<name>A0A4C1TNW1_EUMVA</name>
<comment type="caution">
    <text evidence="1">The sequence shown here is derived from an EMBL/GenBank/DDBJ whole genome shotgun (WGS) entry which is preliminary data.</text>
</comment>
<keyword evidence="2" id="KW-1185">Reference proteome</keyword>
<proteinExistence type="predicted"/>
<dbReference type="AlphaFoldDB" id="A0A4C1TNW1"/>
<dbReference type="Proteomes" id="UP000299102">
    <property type="component" value="Unassembled WGS sequence"/>
</dbReference>
<sequence length="91" mass="9910">MLHDDKLCVSGRCNGARAGPHATAVRRRDALAGAARRRRPLALSKHVQLLSPAVVTIYRRVDGPLRARDSAILFTPDSAIVPLSHCAELYL</sequence>
<protein>
    <submittedName>
        <fullName evidence="1">Uncharacterized protein</fullName>
    </submittedName>
</protein>
<reference evidence="1 2" key="1">
    <citation type="journal article" date="2019" name="Commun. Biol.">
        <title>The bagworm genome reveals a unique fibroin gene that provides high tensile strength.</title>
        <authorList>
            <person name="Kono N."/>
            <person name="Nakamura H."/>
            <person name="Ohtoshi R."/>
            <person name="Tomita M."/>
            <person name="Numata K."/>
            <person name="Arakawa K."/>
        </authorList>
    </citation>
    <scope>NUCLEOTIDE SEQUENCE [LARGE SCALE GENOMIC DNA]</scope>
</reference>
<accession>A0A4C1TNW1</accession>